<keyword evidence="2" id="KW-1185">Reference proteome</keyword>
<dbReference type="Proteomes" id="UP000299102">
    <property type="component" value="Unassembled WGS sequence"/>
</dbReference>
<accession>A0A4C1Z8Y2</accession>
<evidence type="ECO:0000313" key="2">
    <source>
        <dbReference type="Proteomes" id="UP000299102"/>
    </source>
</evidence>
<organism evidence="1 2">
    <name type="scientific">Eumeta variegata</name>
    <name type="common">Bagworm moth</name>
    <name type="synonym">Eumeta japonica</name>
    <dbReference type="NCBI Taxonomy" id="151549"/>
    <lineage>
        <taxon>Eukaryota</taxon>
        <taxon>Metazoa</taxon>
        <taxon>Ecdysozoa</taxon>
        <taxon>Arthropoda</taxon>
        <taxon>Hexapoda</taxon>
        <taxon>Insecta</taxon>
        <taxon>Pterygota</taxon>
        <taxon>Neoptera</taxon>
        <taxon>Endopterygota</taxon>
        <taxon>Lepidoptera</taxon>
        <taxon>Glossata</taxon>
        <taxon>Ditrysia</taxon>
        <taxon>Tineoidea</taxon>
        <taxon>Psychidae</taxon>
        <taxon>Oiketicinae</taxon>
        <taxon>Eumeta</taxon>
    </lineage>
</organism>
<protein>
    <submittedName>
        <fullName evidence="1">Uncharacterized protein</fullName>
    </submittedName>
</protein>
<sequence>MHRYLAPTCKLSGQFARNPDWNPLPFRSKTAFLTTQLRSLKSYVVSASKLKVMERPHTGSGAFSERAFYLWRVPLAALDL</sequence>
<dbReference type="AlphaFoldDB" id="A0A4C1Z8Y2"/>
<gene>
    <name evidence="1" type="ORF">EVAR_36677_1</name>
</gene>
<reference evidence="1 2" key="1">
    <citation type="journal article" date="2019" name="Commun. Biol.">
        <title>The bagworm genome reveals a unique fibroin gene that provides high tensile strength.</title>
        <authorList>
            <person name="Kono N."/>
            <person name="Nakamura H."/>
            <person name="Ohtoshi R."/>
            <person name="Tomita M."/>
            <person name="Numata K."/>
            <person name="Arakawa K."/>
        </authorList>
    </citation>
    <scope>NUCLEOTIDE SEQUENCE [LARGE SCALE GENOMIC DNA]</scope>
</reference>
<proteinExistence type="predicted"/>
<evidence type="ECO:0000313" key="1">
    <source>
        <dbReference type="EMBL" id="GBP84160.1"/>
    </source>
</evidence>
<dbReference type="EMBL" id="BGZK01001662">
    <property type="protein sequence ID" value="GBP84160.1"/>
    <property type="molecule type" value="Genomic_DNA"/>
</dbReference>
<name>A0A4C1Z8Y2_EUMVA</name>
<comment type="caution">
    <text evidence="1">The sequence shown here is derived from an EMBL/GenBank/DDBJ whole genome shotgun (WGS) entry which is preliminary data.</text>
</comment>